<feature type="transmembrane region" description="Helical" evidence="1">
    <location>
        <begin position="221"/>
        <end position="241"/>
    </location>
</feature>
<keyword evidence="1" id="KW-0472">Membrane</keyword>
<dbReference type="EMBL" id="CP032698">
    <property type="protein sequence ID" value="AYG85163.1"/>
    <property type="molecule type" value="Genomic_DNA"/>
</dbReference>
<evidence type="ECO:0000256" key="1">
    <source>
        <dbReference type="SAM" id="Phobius"/>
    </source>
</evidence>
<feature type="transmembrane region" description="Helical" evidence="1">
    <location>
        <begin position="253"/>
        <end position="273"/>
    </location>
</feature>
<evidence type="ECO:0000313" key="3">
    <source>
        <dbReference type="Proteomes" id="UP000271554"/>
    </source>
</evidence>
<feature type="transmembrane region" description="Helical" evidence="1">
    <location>
        <begin position="58"/>
        <end position="77"/>
    </location>
</feature>
<accession>A0A387HQS4</accession>
<keyword evidence="1" id="KW-1133">Transmembrane helix</keyword>
<keyword evidence="3" id="KW-1185">Reference proteome</keyword>
<gene>
    <name evidence="2" type="ORF">DWB77_07380</name>
</gene>
<organism evidence="2 3">
    <name type="scientific">Streptomyces hundungensis</name>
    <dbReference type="NCBI Taxonomy" id="1077946"/>
    <lineage>
        <taxon>Bacteria</taxon>
        <taxon>Bacillati</taxon>
        <taxon>Actinomycetota</taxon>
        <taxon>Actinomycetes</taxon>
        <taxon>Kitasatosporales</taxon>
        <taxon>Streptomycetaceae</taxon>
        <taxon>Streptomyces</taxon>
    </lineage>
</organism>
<dbReference type="AlphaFoldDB" id="A0A387HQS4"/>
<protein>
    <submittedName>
        <fullName evidence="2">Uncharacterized protein</fullName>
    </submittedName>
</protein>
<dbReference type="Proteomes" id="UP000271554">
    <property type="component" value="Chromosome"/>
</dbReference>
<proteinExistence type="predicted"/>
<name>A0A387HQS4_9ACTN</name>
<evidence type="ECO:0000313" key="2">
    <source>
        <dbReference type="EMBL" id="AYG85163.1"/>
    </source>
</evidence>
<reference evidence="2 3" key="1">
    <citation type="submission" date="2018-10" db="EMBL/GenBank/DDBJ databases">
        <title>Relationship between Morphology and Antimicrobial Activity in Streptomyces.</title>
        <authorList>
            <person name="Kang H.J."/>
            <person name="Kim S.B."/>
        </authorList>
    </citation>
    <scope>NUCLEOTIDE SEQUENCE [LARGE SCALE GENOMIC DNA]</scope>
    <source>
        <strain evidence="2 3">BH38</strain>
    </source>
</reference>
<sequence length="282" mass="30297">MLVPGVTLIVSDALLSDAVWALHRVTAALGADSLAGSFSRYSVLMRHLDTLPPGPDRTHMLIVSITWTAVLFVGAIVPMERRTVLHRCSLTFQVVPVLSSCAKAKSRSPINRAGALRELDRRCRAFERQVLKAHRRVGGISRRSPRQKPALRHAHLVAGALRAQLARLDMTPDAGIEQLALMVVEISERHATGRVSQLLPQEVLNGVVPVSRSSTAIRESVHVAAVIAAALAAVITVNALVPDSAVSSDLRPWLLAGAAAVTAILIGGWQRVVRLLEALPVK</sequence>
<dbReference type="KEGG" id="shun:DWB77_07380"/>
<keyword evidence="1" id="KW-0812">Transmembrane</keyword>